<evidence type="ECO:0000313" key="1">
    <source>
        <dbReference type="Proteomes" id="UP000095283"/>
    </source>
</evidence>
<dbReference type="Proteomes" id="UP000095283">
    <property type="component" value="Unplaced"/>
</dbReference>
<dbReference type="AlphaFoldDB" id="A0A1I7WSG6"/>
<organism evidence="1 2">
    <name type="scientific">Heterorhabditis bacteriophora</name>
    <name type="common">Entomopathogenic nematode worm</name>
    <dbReference type="NCBI Taxonomy" id="37862"/>
    <lineage>
        <taxon>Eukaryota</taxon>
        <taxon>Metazoa</taxon>
        <taxon>Ecdysozoa</taxon>
        <taxon>Nematoda</taxon>
        <taxon>Chromadorea</taxon>
        <taxon>Rhabditida</taxon>
        <taxon>Rhabditina</taxon>
        <taxon>Rhabditomorpha</taxon>
        <taxon>Strongyloidea</taxon>
        <taxon>Heterorhabditidae</taxon>
        <taxon>Heterorhabditis</taxon>
    </lineage>
</organism>
<reference evidence="2" key="1">
    <citation type="submission" date="2016-11" db="UniProtKB">
        <authorList>
            <consortium name="WormBaseParasite"/>
        </authorList>
    </citation>
    <scope>IDENTIFICATION</scope>
</reference>
<protein>
    <submittedName>
        <fullName evidence="2">Calponin-homology (CH) domain-containing protein</fullName>
    </submittedName>
</protein>
<proteinExistence type="predicted"/>
<sequence>MTPRRPSARLDRFRLRLPLKRRPIDSSGLNPMVQPPCFYGLETAVNTAQQFWLHDRMAAPVEAFCSVVQSALRLKEPVSPTEVASRNRNICLSLLVRMGVEVHRFSHKTTVRRRLNRTRFGTSSKAHCQDFDDTFVYSAPHSANGTSEIVDGLKLSIIDTKPTDKNFPKIPHQIQVVLVLQLAWIVALSCWKMKLASGNHWRYGTRRCYKTGSLRCSSSLRQTPSRLVLLH</sequence>
<name>A0A1I7WSG6_HETBA</name>
<accession>A0A1I7WSG6</accession>
<evidence type="ECO:0000313" key="2">
    <source>
        <dbReference type="WBParaSite" id="Hba_08128"/>
    </source>
</evidence>
<dbReference type="WBParaSite" id="Hba_08128">
    <property type="protein sequence ID" value="Hba_08128"/>
    <property type="gene ID" value="Hba_08128"/>
</dbReference>
<keyword evidence="1" id="KW-1185">Reference proteome</keyword>